<dbReference type="PANTHER" id="PTHR10048:SF7">
    <property type="entry name" value="PHOSPHATIDYLINOSITOL 3-KINASE CATALYTIC SUBUNIT TYPE 3"/>
    <property type="match status" value="1"/>
</dbReference>
<dbReference type="InterPro" id="IPR008290">
    <property type="entry name" value="PI3K_Vps34"/>
</dbReference>
<feature type="domain" description="PIK helical" evidence="10">
    <location>
        <begin position="202"/>
        <end position="384"/>
    </location>
</feature>
<dbReference type="FunFam" id="1.25.40.70:FF:000009">
    <property type="entry name" value="Phosphatidylinositol 3-kinase VPS34"/>
    <property type="match status" value="1"/>
</dbReference>
<dbReference type="GO" id="GO:0004672">
    <property type="term" value="F:protein kinase activity"/>
    <property type="evidence" value="ECO:0007669"/>
    <property type="project" value="EnsemblFungi"/>
</dbReference>
<dbReference type="GO" id="GO:0000045">
    <property type="term" value="P:autophagosome assembly"/>
    <property type="evidence" value="ECO:0007669"/>
    <property type="project" value="TreeGrafter"/>
</dbReference>
<keyword evidence="4 7" id="KW-0418">Kinase</keyword>
<reference evidence="12 13" key="1">
    <citation type="journal article" date="2015" name="Genome Biol. Evol.">
        <title>Phylogenomic analyses indicate that early fungi evolved digesting cell walls of algal ancestors of land plants.</title>
        <authorList>
            <person name="Chang Y."/>
            <person name="Wang S."/>
            <person name="Sekimoto S."/>
            <person name="Aerts A.L."/>
            <person name="Choi C."/>
            <person name="Clum A."/>
            <person name="LaButti K.M."/>
            <person name="Lindquist E.A."/>
            <person name="Yee Ngan C."/>
            <person name="Ohm R.A."/>
            <person name="Salamov A.A."/>
            <person name="Grigoriev I.V."/>
            <person name="Spatafora J.W."/>
            <person name="Berbee M.L."/>
        </authorList>
    </citation>
    <scope>NUCLEOTIDE SEQUENCE [LARGE SCALE GENOMIC DNA]</scope>
    <source>
        <strain evidence="12 13">NRRL 28638</strain>
    </source>
</reference>
<dbReference type="GO" id="GO:0005524">
    <property type="term" value="F:ATP binding"/>
    <property type="evidence" value="ECO:0007669"/>
    <property type="project" value="UniProtKB-UniRule"/>
</dbReference>
<dbReference type="EC" id="2.7.1.137" evidence="7"/>
<sequence>MLMSFAIRWKEWLTLPILIKDLPLDSQLVITVYESCYTKDLQRAVGGTTLNLFTSNNTLRKGKQKLYLWPGVEGDGQSNSSTPSKQRQKDEMDRLEKLVKKQESGDIPRIDWLDKLAFREIEKTHAKLSANSEKLFLYIDLPTFDFPLVFSENEAVLPVNPPSTPGPLDFCIHVWDMEPYRDNPVEVKHRRLVRSHRSGPLDKELKPNAGHRDQLNQILKFPPTQVLREEEKDIIWKFRYFLTKDKKALTKFVKCVMWSDGWESKQAVELLEAWVDIEVEDALELLGSNFEDPNVRAYAVRQLKKANDSDLLLYLLQLVQALKFDKNESKTSSNITSSLAEFLIMRSLKNPVLGSRFHWYLMVECEDKTHGRMYAKIAFQYMSAMMEIPGGQERREMLRRQGEFVESILNISKKMRARKDVRTKKIDKFKSTLADPKNPLHSFAPLPLPLDPEVEVIGAVPEKCTIFKSNLLPLKMTFKCAPKPDSPLISPSEYNLMFKFGDDLRQDQLVIQIITLMDNLLRKENLDLKLTPYSVLATGTEHGMIQFIPSQSLAAILSEHNGSLLDYLRIHNPNPDGPYGVEPSVMDTYLKSCAGYCVITYLLGVGDRHLDNLLLTPDGHLFHIDFGYILGRDPKPFPPPMKLCKEMIEAMGGAQSPHHLKFKSYCFVTFNSLRKSANLILNLLSLMVDANIPDIAIEPDKAVMKVQEKFCLELTDEEASQFFQTLINDSVSALFPQVIETIHKWAQYWRK</sequence>
<evidence type="ECO:0000259" key="9">
    <source>
        <dbReference type="PROSITE" id="PS50290"/>
    </source>
</evidence>
<dbReference type="SMART" id="SM00146">
    <property type="entry name" value="PI3Kc"/>
    <property type="match status" value="1"/>
</dbReference>
<dbReference type="PROSITE" id="PS50290">
    <property type="entry name" value="PI3_4_KINASE_3"/>
    <property type="match status" value="1"/>
</dbReference>
<dbReference type="PANTHER" id="PTHR10048">
    <property type="entry name" value="PHOSPHATIDYLINOSITOL KINASE"/>
    <property type="match status" value="1"/>
</dbReference>
<evidence type="ECO:0000256" key="1">
    <source>
        <dbReference type="ARBA" id="ARBA00006209"/>
    </source>
</evidence>
<dbReference type="Gene3D" id="2.60.40.150">
    <property type="entry name" value="C2 domain"/>
    <property type="match status" value="1"/>
</dbReference>
<dbReference type="GO" id="GO:0006897">
    <property type="term" value="P:endocytosis"/>
    <property type="evidence" value="ECO:0007669"/>
    <property type="project" value="TreeGrafter"/>
</dbReference>
<dbReference type="STRING" id="796925.A0A137P020"/>
<dbReference type="InterPro" id="IPR000403">
    <property type="entry name" value="PI3/4_kinase_cat_dom"/>
</dbReference>
<evidence type="ECO:0000256" key="2">
    <source>
        <dbReference type="ARBA" id="ARBA00022679"/>
    </source>
</evidence>
<dbReference type="SMART" id="SM00145">
    <property type="entry name" value="PI3Ka"/>
    <property type="match status" value="1"/>
</dbReference>
<dbReference type="InterPro" id="IPR011009">
    <property type="entry name" value="Kinase-like_dom_sf"/>
</dbReference>
<dbReference type="PIRSF" id="PIRSF000587">
    <property type="entry name" value="PI3K_Vps34"/>
    <property type="match status" value="1"/>
</dbReference>
<gene>
    <name evidence="12" type="ORF">CONCODRAFT_105653</name>
</gene>
<dbReference type="InterPro" id="IPR042236">
    <property type="entry name" value="PI3K_accessory_sf"/>
</dbReference>
<dbReference type="GO" id="GO:0000407">
    <property type="term" value="C:phagophore assembly site"/>
    <property type="evidence" value="ECO:0007669"/>
    <property type="project" value="EnsemblFungi"/>
</dbReference>
<feature type="compositionally biased region" description="Polar residues" evidence="8">
    <location>
        <begin position="76"/>
        <end position="85"/>
    </location>
</feature>
<dbReference type="GO" id="GO:0051365">
    <property type="term" value="P:cellular response to potassium ion starvation"/>
    <property type="evidence" value="ECO:0007669"/>
    <property type="project" value="EnsemblFungi"/>
</dbReference>
<name>A0A137P020_CONC2</name>
<evidence type="ECO:0000259" key="10">
    <source>
        <dbReference type="PROSITE" id="PS51545"/>
    </source>
</evidence>
<dbReference type="InterPro" id="IPR015433">
    <property type="entry name" value="PI3/4_kinase"/>
</dbReference>
<dbReference type="CDD" id="cd00870">
    <property type="entry name" value="PI3Ka_III"/>
    <property type="match status" value="1"/>
</dbReference>
<evidence type="ECO:0000256" key="4">
    <source>
        <dbReference type="ARBA" id="ARBA00022777"/>
    </source>
</evidence>
<dbReference type="SUPFAM" id="SSF49562">
    <property type="entry name" value="C2 domain (Calcium/lipid-binding domain, CaLB)"/>
    <property type="match status" value="1"/>
</dbReference>
<dbReference type="PROSITE" id="PS51547">
    <property type="entry name" value="C2_PI3K"/>
    <property type="match status" value="1"/>
</dbReference>
<dbReference type="FunFam" id="3.30.1010.10:FF:000002">
    <property type="entry name" value="Phosphatidylinositol 3-kinase catalytic subunit type 3"/>
    <property type="match status" value="1"/>
</dbReference>
<dbReference type="FunFam" id="1.10.1070.11:FF:000042">
    <property type="entry name" value="Phosphatidylinositol 3-kinase VPS34"/>
    <property type="match status" value="1"/>
</dbReference>
<dbReference type="InterPro" id="IPR016024">
    <property type="entry name" value="ARM-type_fold"/>
</dbReference>
<dbReference type="InterPro" id="IPR018936">
    <property type="entry name" value="PI3/4_kinase_CS"/>
</dbReference>
<keyword evidence="13" id="KW-1185">Reference proteome</keyword>
<protein>
    <recommendedName>
        <fullName evidence="7">Phosphatidylinositol 3-kinase VPS34</fullName>
        <ecNumber evidence="7">2.7.1.137</ecNumber>
    </recommendedName>
</protein>
<evidence type="ECO:0000256" key="7">
    <source>
        <dbReference type="PIRNR" id="PIRNR000587"/>
    </source>
</evidence>
<keyword evidence="2 7" id="KW-0808">Transferase</keyword>
<comment type="similarity">
    <text evidence="1">Belongs to the PI3/PI4-kinase family. Type III PI4K subfamily.</text>
</comment>
<dbReference type="GO" id="GO:0071561">
    <property type="term" value="C:nucleus-vacuole junction"/>
    <property type="evidence" value="ECO:0007669"/>
    <property type="project" value="EnsemblFungi"/>
</dbReference>
<feature type="domain" description="C2 PI3K-type" evidence="11">
    <location>
        <begin position="1"/>
        <end position="108"/>
    </location>
</feature>
<dbReference type="InterPro" id="IPR002420">
    <property type="entry name" value="PI3K-type_C2_dom"/>
</dbReference>
<dbReference type="InterPro" id="IPR036940">
    <property type="entry name" value="PI3/4_kinase_cat_sf"/>
</dbReference>
<dbReference type="PROSITE" id="PS51545">
    <property type="entry name" value="PIK_HELICAL"/>
    <property type="match status" value="1"/>
</dbReference>
<dbReference type="EMBL" id="KQ964580">
    <property type="protein sequence ID" value="KXN68367.1"/>
    <property type="molecule type" value="Genomic_DNA"/>
</dbReference>
<dbReference type="GO" id="GO:0000425">
    <property type="term" value="P:pexophagy"/>
    <property type="evidence" value="ECO:0007669"/>
    <property type="project" value="EnsemblFungi"/>
</dbReference>
<dbReference type="GO" id="GO:0032968">
    <property type="term" value="P:positive regulation of transcription elongation by RNA polymerase II"/>
    <property type="evidence" value="ECO:0007669"/>
    <property type="project" value="EnsemblFungi"/>
</dbReference>
<dbReference type="GO" id="GO:0016303">
    <property type="term" value="F:1-phosphatidylinositol-3-kinase activity"/>
    <property type="evidence" value="ECO:0007669"/>
    <property type="project" value="UniProtKB-UniRule"/>
</dbReference>
<dbReference type="InterPro" id="IPR057756">
    <property type="entry name" value="PI3-kinase_type3/VPS34_cat"/>
</dbReference>
<dbReference type="Pfam" id="PF00454">
    <property type="entry name" value="PI3_PI4_kinase"/>
    <property type="match status" value="1"/>
</dbReference>
<evidence type="ECO:0000313" key="13">
    <source>
        <dbReference type="Proteomes" id="UP000070444"/>
    </source>
</evidence>
<dbReference type="CDD" id="cd08397">
    <property type="entry name" value="C2_PI3K_class_III"/>
    <property type="match status" value="1"/>
</dbReference>
<evidence type="ECO:0000313" key="12">
    <source>
        <dbReference type="EMBL" id="KXN68367.1"/>
    </source>
</evidence>
<dbReference type="CDD" id="cd00896">
    <property type="entry name" value="PI3Kc_III"/>
    <property type="match status" value="1"/>
</dbReference>
<comment type="catalytic activity">
    <reaction evidence="6">
        <text>a 1,2-diacyl-sn-glycero-3-phospho-(1D-myo-inositol) + ATP = a 1,2-diacyl-sn-glycero-3-phospho-(1D-myo-inositol-3-phosphate) + ADP + H(+)</text>
        <dbReference type="Rhea" id="RHEA:12709"/>
        <dbReference type="ChEBI" id="CHEBI:15378"/>
        <dbReference type="ChEBI" id="CHEBI:30616"/>
        <dbReference type="ChEBI" id="CHEBI:57880"/>
        <dbReference type="ChEBI" id="CHEBI:58088"/>
        <dbReference type="ChEBI" id="CHEBI:456216"/>
        <dbReference type="EC" id="2.7.1.137"/>
    </reaction>
    <physiologicalReaction direction="left-to-right" evidence="6">
        <dbReference type="Rhea" id="RHEA:12710"/>
    </physiologicalReaction>
</comment>
<keyword evidence="3 7" id="KW-0547">Nucleotide-binding</keyword>
<dbReference type="Gene3D" id="1.10.1070.11">
    <property type="entry name" value="Phosphatidylinositol 3-/4-kinase, catalytic domain"/>
    <property type="match status" value="1"/>
</dbReference>
<dbReference type="GO" id="GO:0005768">
    <property type="term" value="C:endosome"/>
    <property type="evidence" value="ECO:0007669"/>
    <property type="project" value="EnsemblFungi"/>
</dbReference>
<dbReference type="Proteomes" id="UP000070444">
    <property type="component" value="Unassembled WGS sequence"/>
</dbReference>
<dbReference type="InterPro" id="IPR035892">
    <property type="entry name" value="C2_domain_sf"/>
</dbReference>
<dbReference type="OrthoDB" id="67688at2759"/>
<evidence type="ECO:0000256" key="8">
    <source>
        <dbReference type="SAM" id="MobiDB-lite"/>
    </source>
</evidence>
<organism evidence="12 13">
    <name type="scientific">Conidiobolus coronatus (strain ATCC 28846 / CBS 209.66 / NRRL 28638)</name>
    <name type="common">Delacroixia coronata</name>
    <dbReference type="NCBI Taxonomy" id="796925"/>
    <lineage>
        <taxon>Eukaryota</taxon>
        <taxon>Fungi</taxon>
        <taxon>Fungi incertae sedis</taxon>
        <taxon>Zoopagomycota</taxon>
        <taxon>Entomophthoromycotina</taxon>
        <taxon>Entomophthoromycetes</taxon>
        <taxon>Entomophthorales</taxon>
        <taxon>Ancylistaceae</taxon>
        <taxon>Conidiobolus</taxon>
    </lineage>
</organism>
<evidence type="ECO:0000256" key="6">
    <source>
        <dbReference type="ARBA" id="ARBA00023985"/>
    </source>
</evidence>
<dbReference type="GO" id="GO:0048015">
    <property type="term" value="P:phosphatidylinositol-mediated signaling"/>
    <property type="evidence" value="ECO:0007669"/>
    <property type="project" value="TreeGrafter"/>
</dbReference>
<evidence type="ECO:0000256" key="5">
    <source>
        <dbReference type="ARBA" id="ARBA00022840"/>
    </source>
</evidence>
<dbReference type="SUPFAM" id="SSF56112">
    <property type="entry name" value="Protein kinase-like (PK-like)"/>
    <property type="match status" value="1"/>
</dbReference>
<dbReference type="PROSITE" id="PS00915">
    <property type="entry name" value="PI3_4_KINASE_1"/>
    <property type="match status" value="1"/>
</dbReference>
<keyword evidence="5 7" id="KW-0067">ATP-binding</keyword>
<dbReference type="OMA" id="LHKFAQY"/>
<dbReference type="SUPFAM" id="SSF48371">
    <property type="entry name" value="ARM repeat"/>
    <property type="match status" value="1"/>
</dbReference>
<dbReference type="GO" id="GO:0000329">
    <property type="term" value="C:fungal-type vacuole membrane"/>
    <property type="evidence" value="ECO:0007669"/>
    <property type="project" value="EnsemblFungi"/>
</dbReference>
<evidence type="ECO:0000256" key="3">
    <source>
        <dbReference type="ARBA" id="ARBA00022741"/>
    </source>
</evidence>
<feature type="region of interest" description="Disordered" evidence="8">
    <location>
        <begin position="70"/>
        <end position="94"/>
    </location>
</feature>
<dbReference type="InterPro" id="IPR001263">
    <property type="entry name" value="PI3K_accessory_dom"/>
</dbReference>
<feature type="domain" description="PI3K/PI4K catalytic" evidence="9">
    <location>
        <begin position="460"/>
        <end position="735"/>
    </location>
</feature>
<dbReference type="GO" id="GO:0034271">
    <property type="term" value="C:phosphatidylinositol 3-kinase complex, class III, type I"/>
    <property type="evidence" value="ECO:0007669"/>
    <property type="project" value="EnsemblFungi"/>
</dbReference>
<dbReference type="PROSITE" id="PS00916">
    <property type="entry name" value="PI3_4_KINASE_2"/>
    <property type="match status" value="1"/>
</dbReference>
<dbReference type="AlphaFoldDB" id="A0A137P020"/>
<proteinExistence type="inferred from homology"/>
<dbReference type="Pfam" id="PF00792">
    <property type="entry name" value="PI3K_C2"/>
    <property type="match status" value="1"/>
</dbReference>
<dbReference type="GO" id="GO:0034272">
    <property type="term" value="C:phosphatidylinositol 3-kinase complex, class III, type II"/>
    <property type="evidence" value="ECO:0007669"/>
    <property type="project" value="EnsemblFungi"/>
</dbReference>
<dbReference type="Gene3D" id="3.30.1010.10">
    <property type="entry name" value="Phosphatidylinositol 3-kinase Catalytic Subunit, Chain A, domain 4"/>
    <property type="match status" value="1"/>
</dbReference>
<evidence type="ECO:0000259" key="11">
    <source>
        <dbReference type="PROSITE" id="PS51547"/>
    </source>
</evidence>
<accession>A0A137P020</accession>
<dbReference type="Gene3D" id="1.25.40.70">
    <property type="entry name" value="Phosphatidylinositol 3-kinase, accessory domain (PIK)"/>
    <property type="match status" value="1"/>
</dbReference>
<dbReference type="Pfam" id="PF00613">
    <property type="entry name" value="PI3Ka"/>
    <property type="match status" value="1"/>
</dbReference>
<dbReference type="GO" id="GO:0005777">
    <property type="term" value="C:peroxisome"/>
    <property type="evidence" value="ECO:0007669"/>
    <property type="project" value="EnsemblFungi"/>
</dbReference>